<protein>
    <submittedName>
        <fullName evidence="3">DUF5324 family protein</fullName>
    </submittedName>
</protein>
<dbReference type="Pfam" id="PF17258">
    <property type="entry name" value="DUF5324"/>
    <property type="match status" value="1"/>
</dbReference>
<feature type="transmembrane region" description="Helical" evidence="2">
    <location>
        <begin position="150"/>
        <end position="171"/>
    </location>
</feature>
<feature type="region of interest" description="Disordered" evidence="1">
    <location>
        <begin position="190"/>
        <end position="233"/>
    </location>
</feature>
<dbReference type="Proteomes" id="UP001250181">
    <property type="component" value="Unassembled WGS sequence"/>
</dbReference>
<dbReference type="EMBL" id="JAWCTQ010000006">
    <property type="protein sequence ID" value="MDT9681931.1"/>
    <property type="molecule type" value="Genomic_DNA"/>
</dbReference>
<name>A0ABU3QGN7_9ACTN</name>
<dbReference type="RefSeq" id="WP_315877022.1">
    <property type="nucleotide sequence ID" value="NZ_JAWCTQ010000006.1"/>
</dbReference>
<evidence type="ECO:0000313" key="4">
    <source>
        <dbReference type="Proteomes" id="UP001250181"/>
    </source>
</evidence>
<keyword evidence="2" id="KW-1133">Transmembrane helix</keyword>
<organism evidence="3 4">
    <name type="scientific">Streptomyces tamarix</name>
    <dbReference type="NCBI Taxonomy" id="3078565"/>
    <lineage>
        <taxon>Bacteria</taxon>
        <taxon>Bacillati</taxon>
        <taxon>Actinomycetota</taxon>
        <taxon>Actinomycetes</taxon>
        <taxon>Kitasatosporales</taxon>
        <taxon>Streptomycetaceae</taxon>
        <taxon>Streptomyces</taxon>
    </lineage>
</organism>
<keyword evidence="2" id="KW-0812">Transmembrane</keyword>
<feature type="compositionally biased region" description="Basic and acidic residues" evidence="1">
    <location>
        <begin position="220"/>
        <end position="233"/>
    </location>
</feature>
<evidence type="ECO:0000256" key="1">
    <source>
        <dbReference type="SAM" id="MobiDB-lite"/>
    </source>
</evidence>
<sequence length="233" mass="25299">MTRMDSVRAATDSAKESVLHAADVVAPYAGAAREQAAHYAREARVRMAPKVSKATQQARVQYGVYVAPHVPPKLDAAAHRAAHHTRRAARQAAYYTAPRLELARAAAGPVREEAVSRSTAALAALRGQVTAEEVRKLVRRHERRARTRRTVRGIAVLGVVFGGAVAVWKWWDNQANPDWLVEPPTEVSEGATLTSVDGSEPATARAEAGTEMIEDGTVDAIEREKPEDGDELR</sequence>
<dbReference type="InterPro" id="IPR035214">
    <property type="entry name" value="DUF5324"/>
</dbReference>
<keyword evidence="4" id="KW-1185">Reference proteome</keyword>
<evidence type="ECO:0000313" key="3">
    <source>
        <dbReference type="EMBL" id="MDT9681931.1"/>
    </source>
</evidence>
<comment type="caution">
    <text evidence="3">The sequence shown here is derived from an EMBL/GenBank/DDBJ whole genome shotgun (WGS) entry which is preliminary data.</text>
</comment>
<evidence type="ECO:0000256" key="2">
    <source>
        <dbReference type="SAM" id="Phobius"/>
    </source>
</evidence>
<proteinExistence type="predicted"/>
<reference evidence="3 4" key="1">
    <citation type="submission" date="2023-09" db="EMBL/GenBank/DDBJ databases">
        <title>Streptomyces sp. nov.: A antagonism against Alternaria gaisen Producing Streptochlin, Isolated from Tamarix root soil.</title>
        <authorList>
            <person name="Chen Y."/>
        </authorList>
    </citation>
    <scope>NUCLEOTIDE SEQUENCE [LARGE SCALE GENOMIC DNA]</scope>
    <source>
        <strain evidence="3 4">TRM76323</strain>
    </source>
</reference>
<accession>A0ABU3QGN7</accession>
<keyword evidence="2" id="KW-0472">Membrane</keyword>
<gene>
    <name evidence="3" type="ORF">RND61_07565</name>
</gene>